<sequence length="981" mass="105521">MSKLVKKLGARQVSYAVAMLGMLPAAHAQESPAADPVASSSVVQVSGFRKSYTDALVMKRQNIGVTDSITAGDGRFPDLNVGEALQRISGIQVNREEDGRSASVNLRGLPSAFAKVTLNGMDFAAPVLGGATPMGAFDSDIFSAFTVVKSVSAADQSGGIAGNIDMVIAPALSRKEGAFVKLSGEHDTLGGYNSPKLSINVAKKYVDGQLGVFGILTRKEEKFRRDSLYINQFTQLNPTTTPNFLARYKDYYAADCTGQPSGCVAAPGGTGAISKSGVTIPSDIRQAAMVNDGSLTSGAFGAEYKVSPQFKLGAQYFFSNREMKGTALDILDIDYRDANTVIDPSAAPFLHSDGRYYVMDYNFTNPRVYGSMRAQPFVQKSNGLNLKGAYTDSDWRVEGTGVLSSATNYGYQGQLDVRNTAKPLGTSGLGNGVTGRVGLSGGLSNFLMNFNQSTPALGAAQLTGPWTWGGTGNTPTVTNATGDVFIIAGSDNYADNKVKSLKLDVERFVELPWLEAIQGGAQYNKNDYNSRAYRSSAAGVDYSKISTGFVTQSAFAGDFFGGNAGNYLRNWQTVNYNLVSSTLQPTIAGNLLRTASGWVNDPADGGFTSNNFSMDDDIRALYLMGKLDGKLAGIRIRGHVGLRREETRQTVISMDRTGTGAAATFKTNTKESRYTNNLPSMLLAADVTDKLVVRYGNYKTFVRPNPRDISPISTTVVEDPVNGGFTVSLGRVNIEPYTSKSQDLSLEYYNRPNSMIGMAFYQKKISGMIVGENRDALLCPANGYNLGLGNWSVVSDRCVSDLAAPAGKGLNGKYTIDVNGAVNSPNDLVAQGAELTVQQAFDFLPAPFNGMGGVFNYSYTRTKGLAPDGTPAFLNNVSPRSANLILYYETPVWGVRGVYNYRDEYNLPSGGTFSGAARAVKARGQFDLSASYKLTPDLTLAVDAFNLTDTFRQEYEGTAAKLRRADYDGRTYQFSLRYTFF</sequence>
<dbReference type="PANTHER" id="PTHR40980:SF3">
    <property type="entry name" value="TONB-DEPENDENT RECEPTOR-LIKE BETA-BARREL DOMAIN-CONTAINING PROTEIN"/>
    <property type="match status" value="1"/>
</dbReference>
<keyword evidence="9" id="KW-0675">Receptor</keyword>
<reference evidence="9 10" key="1">
    <citation type="submission" date="2019-11" db="EMBL/GenBank/DDBJ databases">
        <title>Type strains purchased from KCTC, JCM and DSMZ.</title>
        <authorList>
            <person name="Lu H."/>
        </authorList>
    </citation>
    <scope>NUCLEOTIDE SEQUENCE [LARGE SCALE GENOMIC DNA]</scope>
    <source>
        <strain evidence="9 10">KCTC 22382</strain>
    </source>
</reference>
<dbReference type="NCBIfam" id="TIGR01782">
    <property type="entry name" value="TonB-Xanth-Caul"/>
    <property type="match status" value="1"/>
</dbReference>
<name>A0A6L6PH23_9BURK</name>
<evidence type="ECO:0000256" key="2">
    <source>
        <dbReference type="ARBA" id="ARBA00009810"/>
    </source>
</evidence>
<feature type="signal peptide" evidence="6">
    <location>
        <begin position="1"/>
        <end position="28"/>
    </location>
</feature>
<evidence type="ECO:0000313" key="10">
    <source>
        <dbReference type="Proteomes" id="UP000475582"/>
    </source>
</evidence>
<dbReference type="Gene3D" id="2.170.130.10">
    <property type="entry name" value="TonB-dependent receptor, plug domain"/>
    <property type="match status" value="1"/>
</dbReference>
<evidence type="ECO:0000259" key="8">
    <source>
        <dbReference type="Pfam" id="PF07715"/>
    </source>
</evidence>
<evidence type="ECO:0000256" key="6">
    <source>
        <dbReference type="SAM" id="SignalP"/>
    </source>
</evidence>
<dbReference type="Gene3D" id="2.40.170.20">
    <property type="entry name" value="TonB-dependent receptor, beta-barrel domain"/>
    <property type="match status" value="1"/>
</dbReference>
<comment type="similarity">
    <text evidence="2 5">Belongs to the TonB-dependent receptor family.</text>
</comment>
<feature type="domain" description="TonB-dependent receptor-like beta-barrel" evidence="7">
    <location>
        <begin position="460"/>
        <end position="947"/>
    </location>
</feature>
<evidence type="ECO:0000259" key="7">
    <source>
        <dbReference type="Pfam" id="PF00593"/>
    </source>
</evidence>
<feature type="domain" description="TonB-dependent receptor plug" evidence="8">
    <location>
        <begin position="75"/>
        <end position="162"/>
    </location>
</feature>
<keyword evidence="3 5" id="KW-0472">Membrane</keyword>
<comment type="subcellular location">
    <subcellularLocation>
        <location evidence="1 5">Cell outer membrane</location>
    </subcellularLocation>
</comment>
<dbReference type="InterPro" id="IPR012910">
    <property type="entry name" value="Plug_dom"/>
</dbReference>
<comment type="caution">
    <text evidence="9">The sequence shown here is derived from an EMBL/GenBank/DDBJ whole genome shotgun (WGS) entry which is preliminary data.</text>
</comment>
<dbReference type="Pfam" id="PF00593">
    <property type="entry name" value="TonB_dep_Rec_b-barrel"/>
    <property type="match status" value="1"/>
</dbReference>
<feature type="chain" id="PRO_5026858064" evidence="6">
    <location>
        <begin position="29"/>
        <end position="981"/>
    </location>
</feature>
<evidence type="ECO:0000256" key="4">
    <source>
        <dbReference type="ARBA" id="ARBA00023237"/>
    </source>
</evidence>
<evidence type="ECO:0000256" key="3">
    <source>
        <dbReference type="ARBA" id="ARBA00023136"/>
    </source>
</evidence>
<evidence type="ECO:0000256" key="5">
    <source>
        <dbReference type="RuleBase" id="RU003357"/>
    </source>
</evidence>
<dbReference type="InterPro" id="IPR010104">
    <property type="entry name" value="TonB_rcpt_bac"/>
</dbReference>
<organism evidence="9 10">
    <name type="scientific">Duganella radicis</name>
    <dbReference type="NCBI Taxonomy" id="551988"/>
    <lineage>
        <taxon>Bacteria</taxon>
        <taxon>Pseudomonadati</taxon>
        <taxon>Pseudomonadota</taxon>
        <taxon>Betaproteobacteria</taxon>
        <taxon>Burkholderiales</taxon>
        <taxon>Oxalobacteraceae</taxon>
        <taxon>Telluria group</taxon>
        <taxon>Duganella</taxon>
    </lineage>
</organism>
<accession>A0A6L6PH23</accession>
<dbReference type="GO" id="GO:0009279">
    <property type="term" value="C:cell outer membrane"/>
    <property type="evidence" value="ECO:0007669"/>
    <property type="project" value="UniProtKB-SubCell"/>
</dbReference>
<dbReference type="InterPro" id="IPR037066">
    <property type="entry name" value="Plug_dom_sf"/>
</dbReference>
<dbReference type="Proteomes" id="UP000475582">
    <property type="component" value="Unassembled WGS sequence"/>
</dbReference>
<dbReference type="InterPro" id="IPR036942">
    <property type="entry name" value="Beta-barrel_TonB_sf"/>
</dbReference>
<dbReference type="PANTHER" id="PTHR40980">
    <property type="entry name" value="PLUG DOMAIN-CONTAINING PROTEIN"/>
    <property type="match status" value="1"/>
</dbReference>
<keyword evidence="5" id="KW-0798">TonB box</keyword>
<protein>
    <submittedName>
        <fullName evidence="9">TonB-dependent receptor</fullName>
    </submittedName>
</protein>
<keyword evidence="4" id="KW-0998">Cell outer membrane</keyword>
<dbReference type="AlphaFoldDB" id="A0A6L6PH23"/>
<evidence type="ECO:0000256" key="1">
    <source>
        <dbReference type="ARBA" id="ARBA00004442"/>
    </source>
</evidence>
<keyword evidence="10" id="KW-1185">Reference proteome</keyword>
<dbReference type="EMBL" id="WNKY01000011">
    <property type="protein sequence ID" value="MTV38356.1"/>
    <property type="molecule type" value="Genomic_DNA"/>
</dbReference>
<evidence type="ECO:0000313" key="9">
    <source>
        <dbReference type="EMBL" id="MTV38356.1"/>
    </source>
</evidence>
<dbReference type="OrthoDB" id="8728606at2"/>
<dbReference type="Pfam" id="PF07715">
    <property type="entry name" value="Plug"/>
    <property type="match status" value="1"/>
</dbReference>
<dbReference type="RefSeq" id="WP_155463863.1">
    <property type="nucleotide sequence ID" value="NZ_WNKY01000011.1"/>
</dbReference>
<dbReference type="InterPro" id="IPR000531">
    <property type="entry name" value="Beta-barrel_TonB"/>
</dbReference>
<gene>
    <name evidence="9" type="ORF">GM676_12280</name>
</gene>
<proteinExistence type="inferred from homology"/>
<dbReference type="SUPFAM" id="SSF56935">
    <property type="entry name" value="Porins"/>
    <property type="match status" value="1"/>
</dbReference>
<keyword evidence="6" id="KW-0732">Signal</keyword>